<dbReference type="InterPro" id="IPR045913">
    <property type="entry name" value="TBC20/Gyp8-like"/>
</dbReference>
<evidence type="ECO:0000256" key="1">
    <source>
        <dbReference type="ARBA" id="ARBA00022468"/>
    </source>
</evidence>
<dbReference type="PANTHER" id="PTHR20913">
    <property type="entry name" value="TBC1 DOMAIN FAMILY MEMBER 20/GTPASE"/>
    <property type="match status" value="1"/>
</dbReference>
<dbReference type="FunFam" id="1.10.472.80:FF:000060">
    <property type="entry name" value="TBC domain protein, putative"/>
    <property type="match status" value="1"/>
</dbReference>
<name>M3C6U3_SPHMS</name>
<dbReference type="EMBL" id="KB456261">
    <property type="protein sequence ID" value="EMF15946.1"/>
    <property type="molecule type" value="Genomic_DNA"/>
</dbReference>
<sequence length="460" mass="51688">MTAVPAAEQQQQQHHHHQPARGVTGDDTSSSAELERASATAVHVQQAPSDEKDKIARILSACRDRDLEALCELACSEKGLVDDEVRRTAWPILLGVHSGNKQVAANRNWHDLSRHRDEDQVRLDVNRSFVYYPENESEKQMDERKQELSAVITAVLRQHPMLCYFQGYHDIVQVLLLVLGADATGPAVARLSLLRIRDFMLPTLSGAESHLHLLPAILYAADPDLYRHLSNAYQPAPFFALAATLTLYAHDIEGYGDIVRLFDYLLASGAVMPVYLFATIVMTRKKELLEIDHDEPEMLHSILSKLPKPLELENLIHGTRTLFGRYPPERLPNGAWRRVSSNSVLKTTPNPQALSMQSLREGEQLFEKHATEIRRYDALVSARKRIGALAYRYRRPARWTGAAVLIAVLALCMRGDSAGIVFRSLGRVHNTAWGLFKPLAPSSAQNLLRTYIRWAGHVVE</sequence>
<proteinExistence type="predicted"/>
<feature type="domain" description="Rab-GAP TBC" evidence="3">
    <location>
        <begin position="80"/>
        <end position="269"/>
    </location>
</feature>
<dbReference type="AlphaFoldDB" id="M3C6U3"/>
<dbReference type="GO" id="GO:0005096">
    <property type="term" value="F:GTPase activator activity"/>
    <property type="evidence" value="ECO:0007669"/>
    <property type="project" value="UniProtKB-KW"/>
</dbReference>
<accession>M3C6U3</accession>
<dbReference type="SMART" id="SM00164">
    <property type="entry name" value="TBC"/>
    <property type="match status" value="1"/>
</dbReference>
<reference evidence="4 5" key="1">
    <citation type="journal article" date="2012" name="PLoS Pathog.">
        <title>Diverse lifestyles and strategies of plant pathogenesis encoded in the genomes of eighteen Dothideomycetes fungi.</title>
        <authorList>
            <person name="Ohm R.A."/>
            <person name="Feau N."/>
            <person name="Henrissat B."/>
            <person name="Schoch C.L."/>
            <person name="Horwitz B.A."/>
            <person name="Barry K.W."/>
            <person name="Condon B.J."/>
            <person name="Copeland A.C."/>
            <person name="Dhillon B."/>
            <person name="Glaser F."/>
            <person name="Hesse C.N."/>
            <person name="Kosti I."/>
            <person name="LaButti K."/>
            <person name="Lindquist E.A."/>
            <person name="Lucas S."/>
            <person name="Salamov A.A."/>
            <person name="Bradshaw R.E."/>
            <person name="Ciuffetti L."/>
            <person name="Hamelin R.C."/>
            <person name="Kema G.H.J."/>
            <person name="Lawrence C."/>
            <person name="Scott J.A."/>
            <person name="Spatafora J.W."/>
            <person name="Turgeon B.G."/>
            <person name="de Wit P.J.G.M."/>
            <person name="Zhong S."/>
            <person name="Goodwin S.B."/>
            <person name="Grigoriev I.V."/>
        </authorList>
    </citation>
    <scope>NUCLEOTIDE SEQUENCE [LARGE SCALE GENOMIC DNA]</scope>
    <source>
        <strain evidence="4 5">SO2202</strain>
    </source>
</reference>
<dbReference type="InterPro" id="IPR000195">
    <property type="entry name" value="Rab-GAP-TBC_dom"/>
</dbReference>
<dbReference type="GeneID" id="27901589"/>
<dbReference type="FunFam" id="1.10.8.1310:FF:000001">
    <property type="entry name" value="TBC1 domain family, member 20"/>
    <property type="match status" value="1"/>
</dbReference>
<dbReference type="Pfam" id="PF00566">
    <property type="entry name" value="RabGAP-TBC"/>
    <property type="match status" value="1"/>
</dbReference>
<keyword evidence="5" id="KW-1185">Reference proteome</keyword>
<dbReference type="STRING" id="692275.M3C6U3"/>
<dbReference type="OMA" id="YFFATIV"/>
<feature type="region of interest" description="Disordered" evidence="2">
    <location>
        <begin position="1"/>
        <end position="50"/>
    </location>
</feature>
<evidence type="ECO:0000313" key="5">
    <source>
        <dbReference type="Proteomes" id="UP000016931"/>
    </source>
</evidence>
<evidence type="ECO:0000259" key="3">
    <source>
        <dbReference type="PROSITE" id="PS50086"/>
    </source>
</evidence>
<evidence type="ECO:0000256" key="2">
    <source>
        <dbReference type="SAM" id="MobiDB-lite"/>
    </source>
</evidence>
<dbReference type="Proteomes" id="UP000016931">
    <property type="component" value="Unassembled WGS sequence"/>
</dbReference>
<dbReference type="PROSITE" id="PS50086">
    <property type="entry name" value="TBC_RABGAP"/>
    <property type="match status" value="1"/>
</dbReference>
<organism evidence="4 5">
    <name type="scientific">Sphaerulina musiva (strain SO2202)</name>
    <name type="common">Poplar stem canker fungus</name>
    <name type="synonym">Septoria musiva</name>
    <dbReference type="NCBI Taxonomy" id="692275"/>
    <lineage>
        <taxon>Eukaryota</taxon>
        <taxon>Fungi</taxon>
        <taxon>Dikarya</taxon>
        <taxon>Ascomycota</taxon>
        <taxon>Pezizomycotina</taxon>
        <taxon>Dothideomycetes</taxon>
        <taxon>Dothideomycetidae</taxon>
        <taxon>Mycosphaerellales</taxon>
        <taxon>Mycosphaerellaceae</taxon>
        <taxon>Sphaerulina</taxon>
    </lineage>
</organism>
<dbReference type="InterPro" id="IPR035969">
    <property type="entry name" value="Rab-GAP_TBC_sf"/>
</dbReference>
<dbReference type="HOGENOM" id="CLU_039465_0_1_1"/>
<keyword evidence="1" id="KW-0343">GTPase activation</keyword>
<dbReference type="Gene3D" id="1.10.8.1310">
    <property type="match status" value="1"/>
</dbReference>
<dbReference type="OrthoDB" id="206700at2759"/>
<dbReference type="RefSeq" id="XP_016764067.1">
    <property type="nucleotide sequence ID" value="XM_016904452.1"/>
</dbReference>
<dbReference type="eggNOG" id="KOG2595">
    <property type="taxonomic scope" value="Eukaryota"/>
</dbReference>
<gene>
    <name evidence="4" type="ORF">SEPMUDRAFT_147675</name>
</gene>
<evidence type="ECO:0000313" key="4">
    <source>
        <dbReference type="EMBL" id="EMF15946.1"/>
    </source>
</evidence>
<dbReference type="GO" id="GO:0006888">
    <property type="term" value="P:endoplasmic reticulum to Golgi vesicle-mediated transport"/>
    <property type="evidence" value="ECO:0007669"/>
    <property type="project" value="TreeGrafter"/>
</dbReference>
<dbReference type="PANTHER" id="PTHR20913:SF7">
    <property type="entry name" value="RE60063P"/>
    <property type="match status" value="1"/>
</dbReference>
<protein>
    <recommendedName>
        <fullName evidence="3">Rab-GAP TBC domain-containing protein</fullName>
    </recommendedName>
</protein>
<dbReference type="Gene3D" id="1.10.472.80">
    <property type="entry name" value="Ypt/Rab-GAP domain of gyp1p, domain 3"/>
    <property type="match status" value="1"/>
</dbReference>
<dbReference type="GO" id="GO:0005789">
    <property type="term" value="C:endoplasmic reticulum membrane"/>
    <property type="evidence" value="ECO:0007669"/>
    <property type="project" value="TreeGrafter"/>
</dbReference>
<dbReference type="SUPFAM" id="SSF47923">
    <property type="entry name" value="Ypt/Rab-GAP domain of gyp1p"/>
    <property type="match status" value="2"/>
</dbReference>